<evidence type="ECO:0000313" key="3">
    <source>
        <dbReference type="Proteomes" id="UP000604046"/>
    </source>
</evidence>
<comment type="caution">
    <text evidence="2">The sequence shown here is derived from an EMBL/GenBank/DDBJ whole genome shotgun (WGS) entry which is preliminary data.</text>
</comment>
<feature type="compositionally biased region" description="Basic and acidic residues" evidence="1">
    <location>
        <begin position="142"/>
        <end position="154"/>
    </location>
</feature>
<gene>
    <name evidence="2" type="primary">BARD1</name>
    <name evidence="2" type="ORF">SNAT2548_LOCUS10306</name>
</gene>
<feature type="compositionally biased region" description="Acidic residues" evidence="1">
    <location>
        <begin position="120"/>
        <end position="133"/>
    </location>
</feature>
<accession>A0A812L1F5</accession>
<name>A0A812L1F5_9DINO</name>
<feature type="compositionally biased region" description="Acidic residues" evidence="1">
    <location>
        <begin position="189"/>
        <end position="199"/>
    </location>
</feature>
<feature type="compositionally biased region" description="Basic residues" evidence="1">
    <location>
        <begin position="49"/>
        <end position="59"/>
    </location>
</feature>
<protein>
    <submittedName>
        <fullName evidence="2">BARD1 protein</fullName>
    </submittedName>
</protein>
<feature type="region of interest" description="Disordered" evidence="1">
    <location>
        <begin position="187"/>
        <end position="210"/>
    </location>
</feature>
<reference evidence="2" key="1">
    <citation type="submission" date="2021-02" db="EMBL/GenBank/DDBJ databases">
        <authorList>
            <person name="Dougan E. K."/>
            <person name="Rhodes N."/>
            <person name="Thang M."/>
            <person name="Chan C."/>
        </authorList>
    </citation>
    <scope>NUCLEOTIDE SEQUENCE</scope>
</reference>
<dbReference type="AlphaFoldDB" id="A0A812L1F5"/>
<sequence>MYKREHCCKERMREEERRMEELRQREEELRRREQEAEAQQRREEEARRGQAKAKAKPARRLADDAFDLLQGAEDSDDDQEPLARAAKPGKKEKGKAGKAKPGKPKGSHVDNAFAFLAGACEEDGSEDDGDEAWEAAILSLQKEQKPKEKAKRNDPSSAARSSAAAPKRKPARTGAWVQKAFLALGCDKDDSDESDEDASPPEQKRSADFQLVKLAGAIAKKIDDIHND</sequence>
<dbReference type="OrthoDB" id="10653228at2759"/>
<evidence type="ECO:0000256" key="1">
    <source>
        <dbReference type="SAM" id="MobiDB-lite"/>
    </source>
</evidence>
<feature type="compositionally biased region" description="Basic residues" evidence="1">
    <location>
        <begin position="96"/>
        <end position="106"/>
    </location>
</feature>
<feature type="compositionally biased region" description="Low complexity" evidence="1">
    <location>
        <begin position="155"/>
        <end position="165"/>
    </location>
</feature>
<keyword evidence="3" id="KW-1185">Reference proteome</keyword>
<dbReference type="Proteomes" id="UP000604046">
    <property type="component" value="Unassembled WGS sequence"/>
</dbReference>
<evidence type="ECO:0000313" key="2">
    <source>
        <dbReference type="EMBL" id="CAE7237285.1"/>
    </source>
</evidence>
<proteinExistence type="predicted"/>
<organism evidence="2 3">
    <name type="scientific">Symbiodinium natans</name>
    <dbReference type="NCBI Taxonomy" id="878477"/>
    <lineage>
        <taxon>Eukaryota</taxon>
        <taxon>Sar</taxon>
        <taxon>Alveolata</taxon>
        <taxon>Dinophyceae</taxon>
        <taxon>Suessiales</taxon>
        <taxon>Symbiodiniaceae</taxon>
        <taxon>Symbiodinium</taxon>
    </lineage>
</organism>
<feature type="compositionally biased region" description="Basic and acidic residues" evidence="1">
    <location>
        <begin position="1"/>
        <end position="48"/>
    </location>
</feature>
<feature type="region of interest" description="Disordered" evidence="1">
    <location>
        <begin position="1"/>
        <end position="174"/>
    </location>
</feature>
<dbReference type="EMBL" id="CAJNDS010000846">
    <property type="protein sequence ID" value="CAE7237285.1"/>
    <property type="molecule type" value="Genomic_DNA"/>
</dbReference>